<evidence type="ECO:0000256" key="2">
    <source>
        <dbReference type="ARBA" id="ARBA00023008"/>
    </source>
</evidence>
<keyword evidence="3" id="KW-0479">Metal-binding</keyword>
<feature type="binding site" evidence="3">
    <location>
        <position position="68"/>
    </location>
    <ligand>
        <name>Cu cation</name>
        <dbReference type="ChEBI" id="CHEBI:23378"/>
    </ligand>
</feature>
<dbReference type="PANTHER" id="PTHR12151:SF25">
    <property type="entry name" value="LINALOOL DEHYDRATASE_ISOMERASE DOMAIN-CONTAINING PROTEIN"/>
    <property type="match status" value="1"/>
</dbReference>
<gene>
    <name evidence="6" type="ORF">ETSY1_24595</name>
</gene>
<organism evidence="6 7">
    <name type="scientific">Entotheonella factor</name>
    <dbReference type="NCBI Taxonomy" id="1429438"/>
    <lineage>
        <taxon>Bacteria</taxon>
        <taxon>Pseudomonadati</taxon>
        <taxon>Nitrospinota/Tectimicrobiota group</taxon>
        <taxon>Candidatus Tectimicrobiota</taxon>
        <taxon>Candidatus Entotheonellia</taxon>
        <taxon>Candidatus Entotheonellales</taxon>
        <taxon>Candidatus Entotheonellaceae</taxon>
        <taxon>Candidatus Entotheonella</taxon>
    </lineage>
</organism>
<dbReference type="Pfam" id="PF02630">
    <property type="entry name" value="SCO1-SenC"/>
    <property type="match status" value="1"/>
</dbReference>
<dbReference type="PROSITE" id="PS51352">
    <property type="entry name" value="THIOREDOXIN_2"/>
    <property type="match status" value="1"/>
</dbReference>
<dbReference type="PANTHER" id="PTHR12151">
    <property type="entry name" value="ELECTRON TRANSPORT PROTIN SCO1/SENC FAMILY MEMBER"/>
    <property type="match status" value="1"/>
</dbReference>
<dbReference type="InterPro" id="IPR036249">
    <property type="entry name" value="Thioredoxin-like_sf"/>
</dbReference>
<evidence type="ECO:0000313" key="7">
    <source>
        <dbReference type="Proteomes" id="UP000019141"/>
    </source>
</evidence>
<keyword evidence="2 3" id="KW-0186">Copper</keyword>
<dbReference type="HOGENOM" id="CLU_050131_2_1_7"/>
<dbReference type="GO" id="GO:0046872">
    <property type="term" value="F:metal ion binding"/>
    <property type="evidence" value="ECO:0007669"/>
    <property type="project" value="UniProtKB-KW"/>
</dbReference>
<evidence type="ECO:0000256" key="4">
    <source>
        <dbReference type="PIRSR" id="PIRSR603782-2"/>
    </source>
</evidence>
<evidence type="ECO:0000256" key="3">
    <source>
        <dbReference type="PIRSR" id="PIRSR603782-1"/>
    </source>
</evidence>
<dbReference type="CDD" id="cd02968">
    <property type="entry name" value="SCO"/>
    <property type="match status" value="1"/>
</dbReference>
<dbReference type="Proteomes" id="UP000019141">
    <property type="component" value="Unassembled WGS sequence"/>
</dbReference>
<feature type="domain" description="Thioredoxin" evidence="5">
    <location>
        <begin position="30"/>
        <end position="169"/>
    </location>
</feature>
<evidence type="ECO:0000259" key="5">
    <source>
        <dbReference type="PROSITE" id="PS51352"/>
    </source>
</evidence>
<dbReference type="SUPFAM" id="SSF52833">
    <property type="entry name" value="Thioredoxin-like"/>
    <property type="match status" value="1"/>
</dbReference>
<comment type="caution">
    <text evidence="6">The sequence shown here is derived from an EMBL/GenBank/DDBJ whole genome shotgun (WGS) entry which is preliminary data.</text>
</comment>
<reference evidence="6 7" key="1">
    <citation type="journal article" date="2014" name="Nature">
        <title>An environmental bacterial taxon with a large and distinct metabolic repertoire.</title>
        <authorList>
            <person name="Wilson M.C."/>
            <person name="Mori T."/>
            <person name="Ruckert C."/>
            <person name="Uria A.R."/>
            <person name="Helf M.J."/>
            <person name="Takada K."/>
            <person name="Gernert C."/>
            <person name="Steffens U.A."/>
            <person name="Heycke N."/>
            <person name="Schmitt S."/>
            <person name="Rinke C."/>
            <person name="Helfrich E.J."/>
            <person name="Brachmann A.O."/>
            <person name="Gurgui C."/>
            <person name="Wakimoto T."/>
            <person name="Kracht M."/>
            <person name="Crusemann M."/>
            <person name="Hentschel U."/>
            <person name="Abe I."/>
            <person name="Matsunaga S."/>
            <person name="Kalinowski J."/>
            <person name="Takeyama H."/>
            <person name="Piel J."/>
        </authorList>
    </citation>
    <scope>NUCLEOTIDE SEQUENCE [LARGE SCALE GENOMIC DNA]</scope>
    <source>
        <strain evidence="7">TSY1</strain>
    </source>
</reference>
<comment type="similarity">
    <text evidence="1">Belongs to the SCO1/2 family.</text>
</comment>
<dbReference type="InterPro" id="IPR013766">
    <property type="entry name" value="Thioredoxin_domain"/>
</dbReference>
<accession>W4LG19</accession>
<keyword evidence="4" id="KW-1015">Disulfide bond</keyword>
<name>W4LG19_ENTF1</name>
<keyword evidence="7" id="KW-1185">Reference proteome</keyword>
<evidence type="ECO:0000313" key="6">
    <source>
        <dbReference type="EMBL" id="ETW96942.1"/>
    </source>
</evidence>
<dbReference type="InterPro" id="IPR003782">
    <property type="entry name" value="SCO1/SenC"/>
</dbReference>
<feature type="binding site" evidence="3">
    <location>
        <position position="72"/>
    </location>
    <ligand>
        <name>Cu cation</name>
        <dbReference type="ChEBI" id="CHEBI:23378"/>
    </ligand>
</feature>
<dbReference type="AlphaFoldDB" id="W4LG19"/>
<sequence>MIGFMLVVLMGLGAYALQSGGSLFAFGSAPPPLGDVPAFTLQDQHGRDVPKADWLGSVVVVNFIYSRCAKACPLSVAHMLKLQTVYSAEDRVQLVSISVDPEYDTPDILASYAEGLGVRSPRWSFLTGEKDEVYRLAQDGFRLGVIDPNDVSQTSDLPALRRWLAHVVAYVTPATALAHSGEDHQPIQHSARLVVVDRQGRIRQYYDSKDADVLQRVERDVATLLR</sequence>
<dbReference type="Gene3D" id="3.40.30.10">
    <property type="entry name" value="Glutaredoxin"/>
    <property type="match status" value="1"/>
</dbReference>
<evidence type="ECO:0000256" key="1">
    <source>
        <dbReference type="ARBA" id="ARBA00010996"/>
    </source>
</evidence>
<dbReference type="EMBL" id="AZHW01000724">
    <property type="protein sequence ID" value="ETW96942.1"/>
    <property type="molecule type" value="Genomic_DNA"/>
</dbReference>
<protein>
    <recommendedName>
        <fullName evidence="5">Thioredoxin domain-containing protein</fullName>
    </recommendedName>
</protein>
<proteinExistence type="inferred from homology"/>
<feature type="disulfide bond" description="Redox-active" evidence="4">
    <location>
        <begin position="68"/>
        <end position="72"/>
    </location>
</feature>